<feature type="coiled-coil region" evidence="1">
    <location>
        <begin position="6"/>
        <end position="68"/>
    </location>
</feature>
<dbReference type="InterPro" id="IPR012662">
    <property type="entry name" value="CHP02449"/>
</dbReference>
<name>A0ABT0PFY1_9GAMM</name>
<evidence type="ECO:0000256" key="1">
    <source>
        <dbReference type="SAM" id="Coils"/>
    </source>
</evidence>
<accession>A0ABT0PFY1</accession>
<keyword evidence="3" id="KW-1185">Reference proteome</keyword>
<keyword evidence="1" id="KW-0175">Coiled coil</keyword>
<organism evidence="2 3">
    <name type="scientific">Parendozoicomonas callyspongiae</name>
    <dbReference type="NCBI Taxonomy" id="2942213"/>
    <lineage>
        <taxon>Bacteria</taxon>
        <taxon>Pseudomonadati</taxon>
        <taxon>Pseudomonadota</taxon>
        <taxon>Gammaproteobacteria</taxon>
        <taxon>Oceanospirillales</taxon>
        <taxon>Endozoicomonadaceae</taxon>
        <taxon>Parendozoicomonas</taxon>
    </lineage>
</organism>
<proteinExistence type="predicted"/>
<evidence type="ECO:0000313" key="2">
    <source>
        <dbReference type="EMBL" id="MCL6270279.1"/>
    </source>
</evidence>
<reference evidence="2 3" key="1">
    <citation type="submission" date="2022-05" db="EMBL/GenBank/DDBJ databases">
        <authorList>
            <person name="Park J.-S."/>
        </authorList>
    </citation>
    <scope>NUCLEOTIDE SEQUENCE [LARGE SCALE GENOMIC DNA]</scope>
    <source>
        <strain evidence="2 3">2012CJ34-2</strain>
    </source>
</reference>
<gene>
    <name evidence="2" type="ORF">M3P05_10135</name>
</gene>
<dbReference type="Proteomes" id="UP001203338">
    <property type="component" value="Unassembled WGS sequence"/>
</dbReference>
<comment type="caution">
    <text evidence="2">The sequence shown here is derived from an EMBL/GenBank/DDBJ whole genome shotgun (WGS) entry which is preliminary data.</text>
</comment>
<dbReference type="EMBL" id="JAMFLX010000012">
    <property type="protein sequence ID" value="MCL6270279.1"/>
    <property type="molecule type" value="Genomic_DNA"/>
</dbReference>
<evidence type="ECO:0000313" key="3">
    <source>
        <dbReference type="Proteomes" id="UP001203338"/>
    </source>
</evidence>
<dbReference type="NCBIfam" id="TIGR02449">
    <property type="entry name" value="TIGR02449 family protein"/>
    <property type="match status" value="1"/>
</dbReference>
<dbReference type="RefSeq" id="WP_249699465.1">
    <property type="nucleotide sequence ID" value="NZ_JAMFLX010000012.1"/>
</dbReference>
<sequence length="69" mass="8053">MESSEITSLSGKIDELLTLCQKLRQENRILKASEKQWKQERAQLIEKNEMARVRVEAMIGRLKALEHES</sequence>
<protein>
    <submittedName>
        <fullName evidence="2">TIGR02449 family protein</fullName>
    </submittedName>
</protein>